<evidence type="ECO:0000313" key="2">
    <source>
        <dbReference type="EMBL" id="EPF74242.1"/>
    </source>
</evidence>
<name>S3N3C6_9GAMM</name>
<evidence type="ECO:0000313" key="3">
    <source>
        <dbReference type="Proteomes" id="UP000014568"/>
    </source>
</evidence>
<keyword evidence="1" id="KW-0472">Membrane</keyword>
<keyword evidence="1" id="KW-0812">Transmembrane</keyword>
<dbReference type="AlphaFoldDB" id="S3N3C6"/>
<accession>S3N3C6</accession>
<protein>
    <submittedName>
        <fullName evidence="2">Uncharacterized protein</fullName>
    </submittedName>
</protein>
<dbReference type="HOGENOM" id="CLU_1764053_0_0_6"/>
<evidence type="ECO:0000256" key="1">
    <source>
        <dbReference type="SAM" id="Phobius"/>
    </source>
</evidence>
<keyword evidence="3" id="KW-1185">Reference proteome</keyword>
<comment type="caution">
    <text evidence="2">The sequence shown here is derived from an EMBL/GenBank/DDBJ whole genome shotgun (WGS) entry which is preliminary data.</text>
</comment>
<keyword evidence="1" id="KW-1133">Transmembrane helix</keyword>
<reference evidence="2 3" key="1">
    <citation type="submission" date="2013-06" db="EMBL/GenBank/DDBJ databases">
        <title>The Genome Sequence of Acinetobacter rudis CIP 110305.</title>
        <authorList>
            <consortium name="The Broad Institute Genome Sequencing Platform"/>
            <consortium name="The Broad Institute Genome Sequencing Center for Infectious Disease"/>
            <person name="Cerqueira G."/>
            <person name="Feldgarden M."/>
            <person name="Courvalin P."/>
            <person name="Perichon B."/>
            <person name="Grillot-Courvalin C."/>
            <person name="Clermont D."/>
            <person name="Rocha E."/>
            <person name="Yoon E.-J."/>
            <person name="Nemec A."/>
            <person name="Young S.K."/>
            <person name="Zeng Q."/>
            <person name="Gargeya S."/>
            <person name="Fitzgerald M."/>
            <person name="Abouelleil A."/>
            <person name="Alvarado L."/>
            <person name="Berlin A.M."/>
            <person name="Chapman S.B."/>
            <person name="Dewar J."/>
            <person name="Goldberg J."/>
            <person name="Griggs A."/>
            <person name="Gujja S."/>
            <person name="Hansen M."/>
            <person name="Howarth C."/>
            <person name="Imamovic A."/>
            <person name="Larimer J."/>
            <person name="McCowan C."/>
            <person name="Murphy C."/>
            <person name="Pearson M."/>
            <person name="Priest M."/>
            <person name="Roberts A."/>
            <person name="Saif S."/>
            <person name="Shea T."/>
            <person name="Sykes S."/>
            <person name="Wortman J."/>
            <person name="Nusbaum C."/>
            <person name="Birren B."/>
        </authorList>
    </citation>
    <scope>NUCLEOTIDE SEQUENCE [LARGE SCALE GENOMIC DNA]</scope>
    <source>
        <strain evidence="2 3">CIP 110305</strain>
    </source>
</reference>
<dbReference type="Proteomes" id="UP000014568">
    <property type="component" value="Unassembled WGS sequence"/>
</dbReference>
<gene>
    <name evidence="2" type="ORF">F945_01609</name>
</gene>
<sequence length="147" mass="17450">MSKLKSLVPVVIVGLVLFFMFHKWDLPEQRVKTSNVYTRFITEQFGVYGLTLKEEMHTSTTDYYYYMVDYNSFHSEEYVKEKEKLKELGWRYIGIISEREIFCDKKNNSLSFKFPDENAHQDDLYRKNWGVVLVKSIGGDTECKLSK</sequence>
<organism evidence="2 3">
    <name type="scientific">Acinetobacter rudis CIP 110305</name>
    <dbReference type="NCBI Taxonomy" id="421052"/>
    <lineage>
        <taxon>Bacteria</taxon>
        <taxon>Pseudomonadati</taxon>
        <taxon>Pseudomonadota</taxon>
        <taxon>Gammaproteobacteria</taxon>
        <taxon>Moraxellales</taxon>
        <taxon>Moraxellaceae</taxon>
        <taxon>Acinetobacter</taxon>
    </lineage>
</organism>
<dbReference type="RefSeq" id="WP_016656017.1">
    <property type="nucleotide sequence ID" value="NZ_KE340353.1"/>
</dbReference>
<feature type="transmembrane region" description="Helical" evidence="1">
    <location>
        <begin position="6"/>
        <end position="24"/>
    </location>
</feature>
<dbReference type="EMBL" id="ATGI01000021">
    <property type="protein sequence ID" value="EPF74242.1"/>
    <property type="molecule type" value="Genomic_DNA"/>
</dbReference>
<proteinExistence type="predicted"/>
<dbReference type="OrthoDB" id="9932870at2"/>